<dbReference type="Gene3D" id="2.10.25.10">
    <property type="entry name" value="Laminin"/>
    <property type="match status" value="1"/>
</dbReference>
<feature type="transmembrane region" description="Helical" evidence="8">
    <location>
        <begin position="696"/>
        <end position="720"/>
    </location>
</feature>
<dbReference type="InterPro" id="IPR003439">
    <property type="entry name" value="ABC_transporter-like_ATP-bd"/>
</dbReference>
<keyword evidence="5" id="KW-0067">ATP-binding</keyword>
<comment type="caution">
    <text evidence="11">The sequence shown here is derived from an EMBL/GenBank/DDBJ whole genome shotgun (WGS) entry which is preliminary data.</text>
</comment>
<evidence type="ECO:0000313" key="11">
    <source>
        <dbReference type="EMBL" id="KAI0303336.1"/>
    </source>
</evidence>
<dbReference type="Gene3D" id="3.40.50.300">
    <property type="entry name" value="P-loop containing nucleotide triphosphate hydrolases"/>
    <property type="match status" value="1"/>
</dbReference>
<protein>
    <recommendedName>
        <fullName evidence="10">ABC transporter domain-containing protein</fullName>
    </recommendedName>
</protein>
<dbReference type="InterPro" id="IPR013525">
    <property type="entry name" value="ABC2_TM"/>
</dbReference>
<dbReference type="GO" id="GO:0005524">
    <property type="term" value="F:ATP binding"/>
    <property type="evidence" value="ECO:0007669"/>
    <property type="project" value="UniProtKB-KW"/>
</dbReference>
<feature type="domain" description="ABC transporter" evidence="10">
    <location>
        <begin position="366"/>
        <end position="619"/>
    </location>
</feature>
<keyword evidence="12" id="KW-1185">Reference proteome</keyword>
<dbReference type="GO" id="GO:0140359">
    <property type="term" value="F:ABC-type transporter activity"/>
    <property type="evidence" value="ECO:0007669"/>
    <property type="project" value="InterPro"/>
</dbReference>
<evidence type="ECO:0000313" key="12">
    <source>
        <dbReference type="Proteomes" id="UP001203297"/>
    </source>
</evidence>
<dbReference type="InterPro" id="IPR050352">
    <property type="entry name" value="ABCG_transporters"/>
</dbReference>
<proteinExistence type="predicted"/>
<dbReference type="InterPro" id="IPR027417">
    <property type="entry name" value="P-loop_NTPase"/>
</dbReference>
<evidence type="ECO:0000256" key="9">
    <source>
        <dbReference type="SAM" id="SignalP"/>
    </source>
</evidence>
<dbReference type="CDD" id="cd12087">
    <property type="entry name" value="TM_EGFR-like"/>
    <property type="match status" value="1"/>
</dbReference>
<keyword evidence="9" id="KW-0732">Signal</keyword>
<keyword evidence="7 8" id="KW-0472">Membrane</keyword>
<dbReference type="SUPFAM" id="SSF52540">
    <property type="entry name" value="P-loop containing nucleoside triphosphate hydrolases"/>
    <property type="match status" value="1"/>
</dbReference>
<dbReference type="PANTHER" id="PTHR48041:SF139">
    <property type="entry name" value="PROTEIN SCARLET"/>
    <property type="match status" value="1"/>
</dbReference>
<evidence type="ECO:0000256" key="5">
    <source>
        <dbReference type="ARBA" id="ARBA00022840"/>
    </source>
</evidence>
<dbReference type="Pfam" id="PF00005">
    <property type="entry name" value="ABC_tran"/>
    <property type="match status" value="1"/>
</dbReference>
<dbReference type="AlphaFoldDB" id="A0AAD4M7Z3"/>
<dbReference type="Proteomes" id="UP001203297">
    <property type="component" value="Unassembled WGS sequence"/>
</dbReference>
<evidence type="ECO:0000256" key="2">
    <source>
        <dbReference type="ARBA" id="ARBA00022448"/>
    </source>
</evidence>
<keyword evidence="3 8" id="KW-0812">Transmembrane</keyword>
<dbReference type="GO" id="GO:0016887">
    <property type="term" value="F:ATP hydrolysis activity"/>
    <property type="evidence" value="ECO:0007669"/>
    <property type="project" value="InterPro"/>
</dbReference>
<dbReference type="PRINTS" id="PR00240">
    <property type="entry name" value="ADRENRGCA1DR"/>
</dbReference>
<evidence type="ECO:0000256" key="8">
    <source>
        <dbReference type="SAM" id="Phobius"/>
    </source>
</evidence>
<dbReference type="PROSITE" id="PS50893">
    <property type="entry name" value="ABC_TRANSPORTER_2"/>
    <property type="match status" value="1"/>
</dbReference>
<dbReference type="Pfam" id="PF01061">
    <property type="entry name" value="ABC2_membrane"/>
    <property type="match status" value="1"/>
</dbReference>
<feature type="transmembrane region" description="Helical" evidence="8">
    <location>
        <begin position="777"/>
        <end position="798"/>
    </location>
</feature>
<keyword evidence="4" id="KW-0547">Nucleotide-binding</keyword>
<dbReference type="PROSITE" id="PS00211">
    <property type="entry name" value="ABC_TRANSPORTER_1"/>
    <property type="match status" value="1"/>
</dbReference>
<dbReference type="InterPro" id="IPR000742">
    <property type="entry name" value="EGF"/>
</dbReference>
<dbReference type="EMBL" id="WTXG01000009">
    <property type="protein sequence ID" value="KAI0303336.1"/>
    <property type="molecule type" value="Genomic_DNA"/>
</dbReference>
<organism evidence="11 12">
    <name type="scientific">Multifurca ochricompacta</name>
    <dbReference type="NCBI Taxonomy" id="376703"/>
    <lineage>
        <taxon>Eukaryota</taxon>
        <taxon>Fungi</taxon>
        <taxon>Dikarya</taxon>
        <taxon>Basidiomycota</taxon>
        <taxon>Agaricomycotina</taxon>
        <taxon>Agaricomycetes</taxon>
        <taxon>Russulales</taxon>
        <taxon>Russulaceae</taxon>
        <taxon>Multifurca</taxon>
    </lineage>
</organism>
<keyword evidence="6 8" id="KW-1133">Transmembrane helix</keyword>
<dbReference type="PANTHER" id="PTHR48041">
    <property type="entry name" value="ABC TRANSPORTER G FAMILY MEMBER 28"/>
    <property type="match status" value="1"/>
</dbReference>
<dbReference type="GO" id="GO:0007186">
    <property type="term" value="P:G protein-coupled receptor signaling pathway"/>
    <property type="evidence" value="ECO:0007669"/>
    <property type="project" value="InterPro"/>
</dbReference>
<feature type="transmembrane region" description="Helical" evidence="8">
    <location>
        <begin position="895"/>
        <end position="917"/>
    </location>
</feature>
<accession>A0AAD4M7Z3</accession>
<feature type="transmembrane region" description="Helical" evidence="8">
    <location>
        <begin position="807"/>
        <end position="829"/>
    </location>
</feature>
<feature type="chain" id="PRO_5042081159" description="ABC transporter domain-containing protein" evidence="9">
    <location>
        <begin position="20"/>
        <end position="921"/>
    </location>
</feature>
<gene>
    <name evidence="11" type="ORF">B0F90DRAFT_1895505</name>
</gene>
<dbReference type="InterPro" id="IPR017871">
    <property type="entry name" value="ABC_transporter-like_CS"/>
</dbReference>
<evidence type="ECO:0000256" key="6">
    <source>
        <dbReference type="ARBA" id="ARBA00022989"/>
    </source>
</evidence>
<dbReference type="SMART" id="SM00382">
    <property type="entry name" value="AAA"/>
    <property type="match status" value="1"/>
</dbReference>
<dbReference type="PROSITE" id="PS01186">
    <property type="entry name" value="EGF_2"/>
    <property type="match status" value="1"/>
</dbReference>
<comment type="subcellular location">
    <subcellularLocation>
        <location evidence="1">Membrane</location>
        <topology evidence="1">Multi-pass membrane protein</topology>
    </subcellularLocation>
</comment>
<evidence type="ECO:0000256" key="7">
    <source>
        <dbReference type="ARBA" id="ARBA00023136"/>
    </source>
</evidence>
<keyword evidence="2" id="KW-0813">Transport</keyword>
<feature type="signal peptide" evidence="9">
    <location>
        <begin position="1"/>
        <end position="19"/>
    </location>
</feature>
<evidence type="ECO:0000259" key="10">
    <source>
        <dbReference type="PROSITE" id="PS50893"/>
    </source>
</evidence>
<name>A0AAD4M7Z3_9AGAM</name>
<sequence>MTGNLWTIPWLLLAASARAQIACENYGVTVNSSACACPPGFGGATCSAPACGGDIFQSTQRSLVSGASATSLGNVSSSTCPCPAGWTGTGCNVCQAPTVCQTSFTSAGGNASSLINSDQTGLNDTLTCNTAPKVWAAGEMSCDVINPTLQGVFPLSSTLTILRTLNTSLTPQPNSTSFGPSGSVYAQLWYDGVEQFYCAASGCTQSVSGASGATWSCSGLQCTCRPGAAFCGRGNLNLTAVINGLDGDLTIACDSLAANGTASCSFQQSVLQGIFGSSGLSLSGCTFGECVLQGVIDTGNGTSNNSNSGGGNSLSGGVIAGLAVVGGLVVLALLGFFIGWWSRRKQRLRGAGFLGEGKGRHGGFAVEWSDVSYVVPQSYGSKAWIGSRGSRGPGDDKTILDGISGRVEPGQLLGVLGPSGAGKTTLIEILANKSKSGYTSGSVRFPGDPSRDPRTPRIGFVPQQDFLPVMLTVYEALLFAARLRLPEYVTDAEKRQRVEDVLEQLGLTHVRDARIGGQSSHSRGISGGEMRRVSIGVELVASPDVLILDEPTSGLDSVSAAKVTAVLHAVAHDTETLRPSQIYRIFDRIVLLAGGRALYEGPGGFAPADHFAAQGSPCAPGYNVADHLLDLAHAPPAQRERSCVLTQLEVLAGREWKVLRRDKTFFLAHIIISALLGVFCGGLYWQTGDSIAGFQSRVGCLFFLGSLIAFSSLSALYNVLETRALFVRERSNSYYSPIAWLLVRFVFDVVPLRIIPTIVISTITYWMTGLAPHPANFFKFLLILVLYTMCMTLFNFLLGTTIPDGGLALLLSALSALYQMTFAGFFVHLNSIPQVLRWLQWLCPLKYTLEALSVNEVNAGLQIRDTLQGVPVSVSASLIMHLLFGFDSNNYYRDVLVLFAFNAGLGASVVMVVWIWVRETR</sequence>
<reference evidence="11" key="1">
    <citation type="journal article" date="2022" name="New Phytol.">
        <title>Evolutionary transition to the ectomycorrhizal habit in the genomes of a hyperdiverse lineage of mushroom-forming fungi.</title>
        <authorList>
            <person name="Looney B."/>
            <person name="Miyauchi S."/>
            <person name="Morin E."/>
            <person name="Drula E."/>
            <person name="Courty P.E."/>
            <person name="Kohler A."/>
            <person name="Kuo A."/>
            <person name="LaButti K."/>
            <person name="Pangilinan J."/>
            <person name="Lipzen A."/>
            <person name="Riley R."/>
            <person name="Andreopoulos W."/>
            <person name="He G."/>
            <person name="Johnson J."/>
            <person name="Nolan M."/>
            <person name="Tritt A."/>
            <person name="Barry K.W."/>
            <person name="Grigoriev I.V."/>
            <person name="Nagy L.G."/>
            <person name="Hibbett D."/>
            <person name="Henrissat B."/>
            <person name="Matheny P.B."/>
            <person name="Labbe J."/>
            <person name="Martin F.M."/>
        </authorList>
    </citation>
    <scope>NUCLEOTIDE SEQUENCE</scope>
    <source>
        <strain evidence="11">BPL690</strain>
    </source>
</reference>
<dbReference type="InterPro" id="IPR000363">
    <property type="entry name" value="ADRA1D_rcpt"/>
</dbReference>
<dbReference type="PROSITE" id="PS00022">
    <property type="entry name" value="EGF_1"/>
    <property type="match status" value="2"/>
</dbReference>
<feature type="transmembrane region" description="Helical" evidence="8">
    <location>
        <begin position="664"/>
        <end position="684"/>
    </location>
</feature>
<evidence type="ECO:0000256" key="1">
    <source>
        <dbReference type="ARBA" id="ARBA00004141"/>
    </source>
</evidence>
<dbReference type="GO" id="GO:0016020">
    <property type="term" value="C:membrane"/>
    <property type="evidence" value="ECO:0007669"/>
    <property type="project" value="UniProtKB-SubCell"/>
</dbReference>
<evidence type="ECO:0000256" key="3">
    <source>
        <dbReference type="ARBA" id="ARBA00022692"/>
    </source>
</evidence>
<feature type="transmembrane region" description="Helical" evidence="8">
    <location>
        <begin position="314"/>
        <end position="341"/>
    </location>
</feature>
<evidence type="ECO:0000256" key="4">
    <source>
        <dbReference type="ARBA" id="ARBA00022741"/>
    </source>
</evidence>
<dbReference type="InterPro" id="IPR003593">
    <property type="entry name" value="AAA+_ATPase"/>
</dbReference>
<feature type="transmembrane region" description="Helical" evidence="8">
    <location>
        <begin position="741"/>
        <end position="765"/>
    </location>
</feature>